<dbReference type="AlphaFoldDB" id="A0A0D6EN37"/>
<evidence type="ECO:0000256" key="3">
    <source>
        <dbReference type="ARBA" id="ARBA00022448"/>
    </source>
</evidence>
<feature type="signal peptide" evidence="10">
    <location>
        <begin position="1"/>
        <end position="15"/>
    </location>
</feature>
<dbReference type="PANTHER" id="PTHR15336:SF0">
    <property type="entry name" value="CYTOCHROME B-C1 COMPLEX SUBUNIT 6, MITOCHONDRIAL"/>
    <property type="match status" value="1"/>
</dbReference>
<accession>A0A0D6EN37</accession>
<keyword evidence="8" id="KW-0472">Membrane</keyword>
<evidence type="ECO:0000256" key="9">
    <source>
        <dbReference type="SAM" id="MobiDB-lite"/>
    </source>
</evidence>
<dbReference type="InterPro" id="IPR036811">
    <property type="entry name" value="Ubol_cytC_Rdtase_hinge_dom_sf"/>
</dbReference>
<dbReference type="PANTHER" id="PTHR15336">
    <property type="entry name" value="UBIQUINOL-CYTOCHROME C REDUCTASE COMPLEX 7.8 KDA PROTEIN"/>
    <property type="match status" value="1"/>
</dbReference>
<keyword evidence="5" id="KW-0999">Mitochondrion inner membrane</keyword>
<gene>
    <name evidence="12" type="primary">SPOSA6832_03161</name>
</gene>
<feature type="compositionally biased region" description="Basic and acidic residues" evidence="9">
    <location>
        <begin position="32"/>
        <end position="53"/>
    </location>
</feature>
<feature type="compositionally biased region" description="Polar residues" evidence="9">
    <location>
        <begin position="82"/>
        <end position="94"/>
    </location>
</feature>
<evidence type="ECO:0000256" key="8">
    <source>
        <dbReference type="ARBA" id="ARBA00023136"/>
    </source>
</evidence>
<dbReference type="Proteomes" id="UP000243876">
    <property type="component" value="Unassembled WGS sequence"/>
</dbReference>
<dbReference type="SUPFAM" id="SSF81531">
    <property type="entry name" value="Non-heme 11 kDa protein of cytochrome bc1 complex (Ubiquinol-cytochrome c reductase)"/>
    <property type="match status" value="1"/>
</dbReference>
<organism evidence="12 13">
    <name type="scientific">Sporidiobolus salmonicolor</name>
    <name type="common">Yeast-like fungus</name>
    <name type="synonym">Sporobolomyces salmonicolor</name>
    <dbReference type="NCBI Taxonomy" id="5005"/>
    <lineage>
        <taxon>Eukaryota</taxon>
        <taxon>Fungi</taxon>
        <taxon>Dikarya</taxon>
        <taxon>Basidiomycota</taxon>
        <taxon>Pucciniomycotina</taxon>
        <taxon>Microbotryomycetes</taxon>
        <taxon>Sporidiobolales</taxon>
        <taxon>Sporidiobolaceae</taxon>
        <taxon>Sporobolomyces</taxon>
    </lineage>
</organism>
<feature type="compositionally biased region" description="Low complexity" evidence="9">
    <location>
        <begin position="15"/>
        <end position="31"/>
    </location>
</feature>
<evidence type="ECO:0000256" key="6">
    <source>
        <dbReference type="ARBA" id="ARBA00022982"/>
    </source>
</evidence>
<evidence type="ECO:0000256" key="7">
    <source>
        <dbReference type="ARBA" id="ARBA00023128"/>
    </source>
</evidence>
<name>A0A0D6EN37_SPOSA</name>
<dbReference type="GO" id="GO:0005743">
    <property type="term" value="C:mitochondrial inner membrane"/>
    <property type="evidence" value="ECO:0007669"/>
    <property type="project" value="UniProtKB-SubCell"/>
</dbReference>
<protein>
    <submittedName>
        <fullName evidence="12">SPOSA6832_03161-mRNA-1:cds</fullName>
    </submittedName>
</protein>
<evidence type="ECO:0000259" key="11">
    <source>
        <dbReference type="Pfam" id="PF02320"/>
    </source>
</evidence>
<dbReference type="InterPro" id="IPR023184">
    <property type="entry name" value="Ubol_cytC_Rdtase_hinge_dom"/>
</dbReference>
<dbReference type="Pfam" id="PF02320">
    <property type="entry name" value="UCR_hinge"/>
    <property type="match status" value="1"/>
</dbReference>
<feature type="domain" description="Ubiquinol-cytochrome C reductase hinge" evidence="11">
    <location>
        <begin position="102"/>
        <end position="164"/>
    </location>
</feature>
<evidence type="ECO:0000256" key="5">
    <source>
        <dbReference type="ARBA" id="ARBA00022792"/>
    </source>
</evidence>
<proteinExistence type="inferred from homology"/>
<dbReference type="OrthoDB" id="405848at2759"/>
<dbReference type="EMBL" id="CENE01000014">
    <property type="protein sequence ID" value="CEQ41452.1"/>
    <property type="molecule type" value="Genomic_DNA"/>
</dbReference>
<keyword evidence="3" id="KW-0813">Transport</keyword>
<comment type="similarity">
    <text evidence="2">Belongs to the UQCRH/QCR6 family.</text>
</comment>
<dbReference type="InterPro" id="IPR003422">
    <property type="entry name" value="Cyt_b-c1_6"/>
</dbReference>
<keyword evidence="7" id="KW-0496">Mitochondrion</keyword>
<keyword evidence="10" id="KW-0732">Signal</keyword>
<dbReference type="GO" id="GO:0006122">
    <property type="term" value="P:mitochondrial electron transport, ubiquinol to cytochrome c"/>
    <property type="evidence" value="ECO:0007669"/>
    <property type="project" value="InterPro"/>
</dbReference>
<reference evidence="13" key="1">
    <citation type="submission" date="2015-02" db="EMBL/GenBank/DDBJ databases">
        <authorList>
            <person name="Gon?alves P."/>
        </authorList>
    </citation>
    <scope>NUCLEOTIDE SEQUENCE [LARGE SCALE GENOMIC DNA]</scope>
</reference>
<keyword evidence="4" id="KW-0679">Respiratory chain</keyword>
<feature type="region of interest" description="Disordered" evidence="9">
    <location>
        <begin position="14"/>
        <end position="100"/>
    </location>
</feature>
<feature type="compositionally biased region" description="Acidic residues" evidence="9">
    <location>
        <begin position="54"/>
        <end position="64"/>
    </location>
</feature>
<keyword evidence="6" id="KW-0249">Electron transport</keyword>
<comment type="subcellular location">
    <subcellularLocation>
        <location evidence="1">Mitochondrion inner membrane</location>
        <topology evidence="1">Peripheral membrane protein</topology>
        <orientation evidence="1">Intermembrane side</orientation>
    </subcellularLocation>
</comment>
<evidence type="ECO:0000256" key="2">
    <source>
        <dbReference type="ARBA" id="ARBA00006498"/>
    </source>
</evidence>
<dbReference type="Gene3D" id="1.10.287.20">
    <property type="entry name" value="Ubiquinol-cytochrome C reductase hinge domain"/>
    <property type="match status" value="1"/>
</dbReference>
<evidence type="ECO:0000256" key="4">
    <source>
        <dbReference type="ARBA" id="ARBA00022660"/>
    </source>
</evidence>
<evidence type="ECO:0000256" key="1">
    <source>
        <dbReference type="ARBA" id="ARBA00004137"/>
    </source>
</evidence>
<feature type="chain" id="PRO_5013198291" evidence="10">
    <location>
        <begin position="16"/>
        <end position="164"/>
    </location>
</feature>
<keyword evidence="13" id="KW-1185">Reference proteome</keyword>
<evidence type="ECO:0000313" key="12">
    <source>
        <dbReference type="EMBL" id="CEQ41452.1"/>
    </source>
</evidence>
<evidence type="ECO:0000313" key="13">
    <source>
        <dbReference type="Proteomes" id="UP000243876"/>
    </source>
</evidence>
<evidence type="ECO:0000256" key="10">
    <source>
        <dbReference type="SAM" id="SignalP"/>
    </source>
</evidence>
<sequence length="164" mass="17867">MFSSLLESLLPTVYAEEAPASAPATESNTPTDQKETPEEAEEQKGQLAEKTEQVQEEEEEEVEDGCSNTVVKRNTAVHERGTASSHNAVSSGGSISEDRQGEAIREACGQTKVCASFKHHLEECGERLARGETIVHGETCVEELFHYMHCVDECAAPKIFAALK</sequence>